<evidence type="ECO:0000256" key="3">
    <source>
        <dbReference type="ARBA" id="ARBA00006263"/>
    </source>
</evidence>
<protein>
    <recommendedName>
        <fullName evidence="9">Cobalamin biosynthesis protein CobD</fullName>
    </recommendedName>
</protein>
<dbReference type="GO" id="GO:0048472">
    <property type="term" value="F:threonine-phosphate decarboxylase activity"/>
    <property type="evidence" value="ECO:0007669"/>
    <property type="project" value="InterPro"/>
</dbReference>
<keyword evidence="5 9" id="KW-0169">Cobalamin biosynthesis</keyword>
<comment type="pathway">
    <text evidence="2 9">Cofactor biosynthesis; adenosylcobalamin biosynthesis.</text>
</comment>
<dbReference type="RefSeq" id="WP_286679244.1">
    <property type="nucleotide sequence ID" value="NZ_MNXI01000138.1"/>
</dbReference>
<keyword evidence="4 9" id="KW-1003">Cell membrane</keyword>
<comment type="function">
    <text evidence="9">Converts cobyric acid to cobinamide by the addition of aminopropanol on the F carboxylic group.</text>
</comment>
<dbReference type="NCBIfam" id="TIGR00380">
    <property type="entry name" value="cobal_cbiB"/>
    <property type="match status" value="1"/>
</dbReference>
<dbReference type="GO" id="GO:0015420">
    <property type="term" value="F:ABC-type vitamin B12 transporter activity"/>
    <property type="evidence" value="ECO:0007669"/>
    <property type="project" value="UniProtKB-UniRule"/>
</dbReference>
<feature type="transmembrane region" description="Helical" evidence="9">
    <location>
        <begin position="156"/>
        <end position="177"/>
    </location>
</feature>
<comment type="caution">
    <text evidence="10">The sequence shown here is derived from an EMBL/GenBank/DDBJ whole genome shotgun (WGS) entry which is preliminary data.</text>
</comment>
<name>A0A2M7TBK7_9ACTN</name>
<dbReference type="PANTHER" id="PTHR34308">
    <property type="entry name" value="COBALAMIN BIOSYNTHESIS PROTEIN CBIB"/>
    <property type="match status" value="1"/>
</dbReference>
<evidence type="ECO:0000256" key="2">
    <source>
        <dbReference type="ARBA" id="ARBA00004953"/>
    </source>
</evidence>
<keyword evidence="7 9" id="KW-1133">Transmembrane helix</keyword>
<gene>
    <name evidence="9 10" type="primary">cobD</name>
    <name evidence="10" type="ORF">COY37_00270</name>
</gene>
<feature type="transmembrane region" description="Helical" evidence="9">
    <location>
        <begin position="204"/>
        <end position="224"/>
    </location>
</feature>
<keyword evidence="6 9" id="KW-0812">Transmembrane</keyword>
<dbReference type="UniPathway" id="UPA00148"/>
<evidence type="ECO:0000256" key="8">
    <source>
        <dbReference type="ARBA" id="ARBA00023136"/>
    </source>
</evidence>
<dbReference type="Proteomes" id="UP000230956">
    <property type="component" value="Unassembled WGS sequence"/>
</dbReference>
<dbReference type="EMBL" id="PFNG01000010">
    <property type="protein sequence ID" value="PIZ42525.1"/>
    <property type="molecule type" value="Genomic_DNA"/>
</dbReference>
<evidence type="ECO:0000256" key="1">
    <source>
        <dbReference type="ARBA" id="ARBA00004651"/>
    </source>
</evidence>
<evidence type="ECO:0000256" key="7">
    <source>
        <dbReference type="ARBA" id="ARBA00022989"/>
    </source>
</evidence>
<evidence type="ECO:0000256" key="5">
    <source>
        <dbReference type="ARBA" id="ARBA00022573"/>
    </source>
</evidence>
<dbReference type="GO" id="GO:0005886">
    <property type="term" value="C:plasma membrane"/>
    <property type="evidence" value="ECO:0007669"/>
    <property type="project" value="UniProtKB-SubCell"/>
</dbReference>
<feature type="transmembrane region" description="Helical" evidence="9">
    <location>
        <begin position="52"/>
        <end position="76"/>
    </location>
</feature>
<dbReference type="InterPro" id="IPR004485">
    <property type="entry name" value="Cobalamin_biosynth_CobD/CbiB"/>
</dbReference>
<accession>A0A2M7TBK7</accession>
<dbReference type="AlphaFoldDB" id="A0A2M7TBK7"/>
<comment type="similarity">
    <text evidence="3 9">Belongs to the CobD/CbiB family.</text>
</comment>
<dbReference type="GO" id="GO:0009236">
    <property type="term" value="P:cobalamin biosynthetic process"/>
    <property type="evidence" value="ECO:0007669"/>
    <property type="project" value="UniProtKB-UniRule"/>
</dbReference>
<dbReference type="Pfam" id="PF03186">
    <property type="entry name" value="CobD_Cbib"/>
    <property type="match status" value="1"/>
</dbReference>
<sequence>MLWPQVALAYVVDLAFGEPGWAPHPVVLIGRLIAYLDKQVFDENLGWAQKRYMGVVVVTFVVGISASVTWGIVYLATLLNGIAGFVVSILLISTTIATRGLMDSARDVAMSLAKNDLAEAREKVGRIVGRDTENMKRRDVVRATIESVAENSVDGVIAPIIYALIGGAPLAMAYKAVNTLDSMIGYKNERYIDFGWAAAKFDDMVNYIPARISVLILAIAALLVRKDALKAIRTAIRDGRNHASPNSGLPEATVAGAFGLKLGGTNYYDGVPRESGFIGDGKGAITEKNINEVIWLIFVASAVTLLLSRAIIFGLNYFGVVR</sequence>
<dbReference type="PANTHER" id="PTHR34308:SF1">
    <property type="entry name" value="COBALAMIN BIOSYNTHESIS PROTEIN CBIB"/>
    <property type="match status" value="1"/>
</dbReference>
<reference evidence="11" key="1">
    <citation type="submission" date="2017-09" db="EMBL/GenBank/DDBJ databases">
        <title>Depth-based differentiation of microbial function through sediment-hosted aquifers and enrichment of novel symbionts in the deep terrestrial subsurface.</title>
        <authorList>
            <person name="Probst A.J."/>
            <person name="Ladd B."/>
            <person name="Jarett J.K."/>
            <person name="Geller-Mcgrath D.E."/>
            <person name="Sieber C.M.K."/>
            <person name="Emerson J.B."/>
            <person name="Anantharaman K."/>
            <person name="Thomas B.C."/>
            <person name="Malmstrom R."/>
            <person name="Stieglmeier M."/>
            <person name="Klingl A."/>
            <person name="Woyke T."/>
            <person name="Ryan C.M."/>
            <person name="Banfield J.F."/>
        </authorList>
    </citation>
    <scope>NUCLEOTIDE SEQUENCE [LARGE SCALE GENOMIC DNA]</scope>
</reference>
<evidence type="ECO:0000256" key="4">
    <source>
        <dbReference type="ARBA" id="ARBA00022475"/>
    </source>
</evidence>
<feature type="transmembrane region" description="Helical" evidence="9">
    <location>
        <begin position="293"/>
        <end position="318"/>
    </location>
</feature>
<feature type="transmembrane region" description="Helical" evidence="9">
    <location>
        <begin position="82"/>
        <end position="102"/>
    </location>
</feature>
<dbReference type="HAMAP" id="MF_00024">
    <property type="entry name" value="CobD_CbiB"/>
    <property type="match status" value="1"/>
</dbReference>
<proteinExistence type="inferred from homology"/>
<organism evidence="10 11">
    <name type="scientific">Candidatus Aquicultor secundus</name>
    <dbReference type="NCBI Taxonomy" id="1973895"/>
    <lineage>
        <taxon>Bacteria</taxon>
        <taxon>Bacillati</taxon>
        <taxon>Actinomycetota</taxon>
        <taxon>Candidatus Aquicultoria</taxon>
        <taxon>Candidatus Aquicultorales</taxon>
        <taxon>Candidatus Aquicultoraceae</taxon>
        <taxon>Candidatus Aquicultor</taxon>
    </lineage>
</organism>
<evidence type="ECO:0000313" key="11">
    <source>
        <dbReference type="Proteomes" id="UP000230956"/>
    </source>
</evidence>
<evidence type="ECO:0000313" key="10">
    <source>
        <dbReference type="EMBL" id="PIZ42525.1"/>
    </source>
</evidence>
<evidence type="ECO:0000256" key="6">
    <source>
        <dbReference type="ARBA" id="ARBA00022692"/>
    </source>
</evidence>
<comment type="subcellular location">
    <subcellularLocation>
        <location evidence="1 9">Cell membrane</location>
        <topology evidence="1 9">Multi-pass membrane protein</topology>
    </subcellularLocation>
</comment>
<evidence type="ECO:0000256" key="9">
    <source>
        <dbReference type="HAMAP-Rule" id="MF_00024"/>
    </source>
</evidence>
<keyword evidence="8 9" id="KW-0472">Membrane</keyword>